<name>A0A7R9MMF8_9ACAR</name>
<evidence type="ECO:0000313" key="1">
    <source>
        <dbReference type="EMBL" id="CAD7663004.1"/>
    </source>
</evidence>
<sequence length="105" mass="11702">MADNSKGQIVENTAAIDVESGDLDEKQLGALTAQVMNNPEVLAAMQSKLAGMVGLPSGYYDTLPTVVKRRVKALKNLEMEKIKIQSLFYKELHELETKYEVKYNP</sequence>
<dbReference type="AlphaFoldDB" id="A0A7R9MMF8"/>
<dbReference type="EMBL" id="OC945137">
    <property type="protein sequence ID" value="CAD7663004.1"/>
    <property type="molecule type" value="Genomic_DNA"/>
</dbReference>
<dbReference type="Gene3D" id="1.20.5.1500">
    <property type="match status" value="1"/>
</dbReference>
<dbReference type="SUPFAM" id="SSF143113">
    <property type="entry name" value="NAP-like"/>
    <property type="match status" value="1"/>
</dbReference>
<feature type="non-terminal residue" evidence="1">
    <location>
        <position position="1"/>
    </location>
</feature>
<keyword evidence="2" id="KW-1185">Reference proteome</keyword>
<organism evidence="1">
    <name type="scientific">Oppiella nova</name>
    <dbReference type="NCBI Taxonomy" id="334625"/>
    <lineage>
        <taxon>Eukaryota</taxon>
        <taxon>Metazoa</taxon>
        <taxon>Ecdysozoa</taxon>
        <taxon>Arthropoda</taxon>
        <taxon>Chelicerata</taxon>
        <taxon>Arachnida</taxon>
        <taxon>Acari</taxon>
        <taxon>Acariformes</taxon>
        <taxon>Sarcoptiformes</taxon>
        <taxon>Oribatida</taxon>
        <taxon>Brachypylina</taxon>
        <taxon>Oppioidea</taxon>
        <taxon>Oppiidae</taxon>
        <taxon>Oppiella</taxon>
    </lineage>
</organism>
<accession>A0A7R9MMF8</accession>
<dbReference type="EMBL" id="CAJPVJ010030312">
    <property type="protein sequence ID" value="CAG2180141.1"/>
    <property type="molecule type" value="Genomic_DNA"/>
</dbReference>
<gene>
    <name evidence="1" type="ORF">ONB1V03_LOCUS19564</name>
</gene>
<dbReference type="Proteomes" id="UP000728032">
    <property type="component" value="Unassembled WGS sequence"/>
</dbReference>
<reference evidence="1" key="1">
    <citation type="submission" date="2020-11" db="EMBL/GenBank/DDBJ databases">
        <authorList>
            <person name="Tran Van P."/>
        </authorList>
    </citation>
    <scope>NUCLEOTIDE SEQUENCE</scope>
</reference>
<protein>
    <submittedName>
        <fullName evidence="1">Uncharacterized protein</fullName>
    </submittedName>
</protein>
<dbReference type="InterPro" id="IPR037231">
    <property type="entry name" value="NAP-like_sf"/>
</dbReference>
<proteinExistence type="predicted"/>
<evidence type="ECO:0000313" key="2">
    <source>
        <dbReference type="Proteomes" id="UP000728032"/>
    </source>
</evidence>
<dbReference type="OrthoDB" id="27325at2759"/>